<dbReference type="SUPFAM" id="SSF55729">
    <property type="entry name" value="Acyl-CoA N-acyltransferases (Nat)"/>
    <property type="match status" value="1"/>
</dbReference>
<reference evidence="1" key="2">
    <citation type="journal article" date="2023" name="IMA Fungus">
        <title>Comparative genomic study of the Penicillium genus elucidates a diverse pangenome and 15 lateral gene transfer events.</title>
        <authorList>
            <person name="Petersen C."/>
            <person name="Sorensen T."/>
            <person name="Nielsen M.R."/>
            <person name="Sondergaard T.E."/>
            <person name="Sorensen J.L."/>
            <person name="Fitzpatrick D.A."/>
            <person name="Frisvad J.C."/>
            <person name="Nielsen K.L."/>
        </authorList>
    </citation>
    <scope>NUCLEOTIDE SEQUENCE</scope>
    <source>
        <strain evidence="1">IBT 30761</strain>
    </source>
</reference>
<gene>
    <name evidence="1" type="ORF">N7532_001154</name>
</gene>
<dbReference type="AlphaFoldDB" id="A0A9W9G1Y6"/>
<reference evidence="1" key="1">
    <citation type="submission" date="2022-11" db="EMBL/GenBank/DDBJ databases">
        <authorList>
            <person name="Petersen C."/>
        </authorList>
    </citation>
    <scope>NUCLEOTIDE SEQUENCE</scope>
    <source>
        <strain evidence="1">IBT 30761</strain>
    </source>
</reference>
<dbReference type="EMBL" id="JAPQKI010000002">
    <property type="protein sequence ID" value="KAJ5110619.1"/>
    <property type="molecule type" value="Genomic_DNA"/>
</dbReference>
<comment type="caution">
    <text evidence="1">The sequence shown here is derived from an EMBL/GenBank/DDBJ whole genome shotgun (WGS) entry which is preliminary data.</text>
</comment>
<dbReference type="InterPro" id="IPR052523">
    <property type="entry name" value="Trichothecene_AcTrans"/>
</dbReference>
<sequence length="202" mass="22596">MGSVRTPLVIEPATADDIEALNEIWFTAFAKDAGMMRLFPDTPVLRGWMADCHAHDFKNRPYQFYLKVVDPDTKDAQGRPSVVAYGKWDSKTAEFRGPRFLPWAEETPADECTKVFNMLEANRRRVMGDTLIPSAHSPSTERRGAGSMLVKWGCDFADKHGLPAYVDASKFGAPLYEKFGFVDRSLPDQGEIASMTRPKTTA</sequence>
<evidence type="ECO:0000313" key="1">
    <source>
        <dbReference type="EMBL" id="KAJ5110619.1"/>
    </source>
</evidence>
<accession>A0A9W9G1Y6</accession>
<dbReference type="PANTHER" id="PTHR42791">
    <property type="entry name" value="GNAT FAMILY ACETYLTRANSFERASE"/>
    <property type="match status" value="1"/>
</dbReference>
<dbReference type="Proteomes" id="UP001149074">
    <property type="component" value="Unassembled WGS sequence"/>
</dbReference>
<name>A0A9W9G1Y6_9EURO</name>
<dbReference type="OrthoDB" id="2115692at2759"/>
<proteinExistence type="predicted"/>
<protein>
    <submittedName>
        <fullName evidence="1">Acetyltransferase</fullName>
    </submittedName>
</protein>
<dbReference type="PANTHER" id="PTHR42791:SF17">
    <property type="entry name" value="ACETYLTRANSFERASE, GNAT FAMILY FAMILY (AFU_ORTHOLOGUE AFUA_8G05690)"/>
    <property type="match status" value="1"/>
</dbReference>
<dbReference type="GeneID" id="81352627"/>
<evidence type="ECO:0000313" key="2">
    <source>
        <dbReference type="Proteomes" id="UP001149074"/>
    </source>
</evidence>
<organism evidence="1 2">
    <name type="scientific">Penicillium argentinense</name>
    <dbReference type="NCBI Taxonomy" id="1131581"/>
    <lineage>
        <taxon>Eukaryota</taxon>
        <taxon>Fungi</taxon>
        <taxon>Dikarya</taxon>
        <taxon>Ascomycota</taxon>
        <taxon>Pezizomycotina</taxon>
        <taxon>Eurotiomycetes</taxon>
        <taxon>Eurotiomycetidae</taxon>
        <taxon>Eurotiales</taxon>
        <taxon>Aspergillaceae</taxon>
        <taxon>Penicillium</taxon>
    </lineage>
</organism>
<dbReference type="RefSeq" id="XP_056478689.1">
    <property type="nucleotide sequence ID" value="XM_056613648.1"/>
</dbReference>
<dbReference type="InterPro" id="IPR016181">
    <property type="entry name" value="Acyl_CoA_acyltransferase"/>
</dbReference>
<dbReference type="Gene3D" id="3.40.630.30">
    <property type="match status" value="1"/>
</dbReference>
<keyword evidence="2" id="KW-1185">Reference proteome</keyword>